<dbReference type="Pfam" id="PF13561">
    <property type="entry name" value="adh_short_C2"/>
    <property type="match status" value="1"/>
</dbReference>
<dbReference type="InterPro" id="IPR036291">
    <property type="entry name" value="NAD(P)-bd_dom_sf"/>
</dbReference>
<name>A0A071M313_9BURK</name>
<accession>A0A071M313</accession>
<dbReference type="AlphaFoldDB" id="A0A071M313"/>
<dbReference type="EMBL" id="JJOA01000076">
    <property type="protein sequence ID" value="KEA54920.1"/>
    <property type="molecule type" value="Genomic_DNA"/>
</dbReference>
<dbReference type="InterPro" id="IPR050259">
    <property type="entry name" value="SDR"/>
</dbReference>
<protein>
    <submittedName>
        <fullName evidence="2">Short-chain dehydrogenase</fullName>
    </submittedName>
</protein>
<comment type="similarity">
    <text evidence="1">Belongs to the short-chain dehydrogenases/reductases (SDR) family.</text>
</comment>
<evidence type="ECO:0000256" key="1">
    <source>
        <dbReference type="ARBA" id="ARBA00006484"/>
    </source>
</evidence>
<dbReference type="OrthoDB" id="9803333at2"/>
<dbReference type="FunFam" id="3.40.50.720:FF:000084">
    <property type="entry name" value="Short-chain dehydrogenase reductase"/>
    <property type="match status" value="1"/>
</dbReference>
<sequence length="270" mass="28404">MDLQLHGKAAFITGGSMGIGKAVALELAREGVNVAIAARRLEHLEAAAAEIRATLAPLGDAAGAILPVTLDTTDMASVEAAMAASVERFGRLDILLNGAAHPGGLVRAELEHADPQGLLQDIDIKVVGYLRCAKAAAPYMRRHGFGRIVNVGGLTGRGSKQLSGMRNVAIVHLTKTLSDQLGPFGITVNTIHPGVVETPHIHELYEKEARKQGLTAAEVEANYVKVTPIRRVLQPEEMGWIVAFLASPKSGSITGESIGCDGGLTRGIFL</sequence>
<gene>
    <name evidence="2" type="ORF">DT99_34970</name>
</gene>
<dbReference type="PANTHER" id="PTHR42879:SF6">
    <property type="entry name" value="NADPH-DEPENDENT REDUCTASE BACG"/>
    <property type="match status" value="1"/>
</dbReference>
<dbReference type="PANTHER" id="PTHR42879">
    <property type="entry name" value="3-OXOACYL-(ACYL-CARRIER-PROTEIN) REDUCTASE"/>
    <property type="match status" value="1"/>
</dbReference>
<organism evidence="2">
    <name type="scientific">Burkholderia cenocepacia</name>
    <dbReference type="NCBI Taxonomy" id="95486"/>
    <lineage>
        <taxon>Bacteria</taxon>
        <taxon>Pseudomonadati</taxon>
        <taxon>Pseudomonadota</taxon>
        <taxon>Betaproteobacteria</taxon>
        <taxon>Burkholderiales</taxon>
        <taxon>Burkholderiaceae</taxon>
        <taxon>Burkholderia</taxon>
        <taxon>Burkholderia cepacia complex</taxon>
    </lineage>
</organism>
<dbReference type="Gene3D" id="3.40.50.720">
    <property type="entry name" value="NAD(P)-binding Rossmann-like Domain"/>
    <property type="match status" value="1"/>
</dbReference>
<dbReference type="InterPro" id="IPR002347">
    <property type="entry name" value="SDR_fam"/>
</dbReference>
<dbReference type="SUPFAM" id="SSF51735">
    <property type="entry name" value="NAD(P)-binding Rossmann-fold domains"/>
    <property type="match status" value="1"/>
</dbReference>
<dbReference type="PRINTS" id="PR00081">
    <property type="entry name" value="GDHRDH"/>
</dbReference>
<evidence type="ECO:0000313" key="2">
    <source>
        <dbReference type="EMBL" id="KEA54920.1"/>
    </source>
</evidence>
<reference evidence="2" key="1">
    <citation type="submission" date="2014-04" db="EMBL/GenBank/DDBJ databases">
        <title>In planta biocontrol of soil-borne Fusarium wilt of banana through a plant endophytic bacterium, Burkholderia cenocepacia 869T2.</title>
        <authorList>
            <person name="Ho Y.-N."/>
            <person name="Chiang H.-M."/>
            <person name="Chao C.-P."/>
            <person name="Su C.-C."/>
            <person name="Hsu H.-F."/>
            <person name="Guo C.-T."/>
            <person name="Hsieh J.-L."/>
            <person name="Huang C.-C."/>
        </authorList>
    </citation>
    <scope>NUCLEOTIDE SEQUENCE [LARGE SCALE GENOMIC DNA]</scope>
    <source>
        <strain evidence="2">869T2</strain>
    </source>
</reference>
<comment type="caution">
    <text evidence="2">The sequence shown here is derived from an EMBL/GenBank/DDBJ whole genome shotgun (WGS) entry which is preliminary data.</text>
</comment>
<proteinExistence type="inferred from homology"/>